<evidence type="ECO:0000313" key="2">
    <source>
        <dbReference type="EMBL" id="MBC9977689.1"/>
    </source>
</evidence>
<dbReference type="Pfam" id="PF00583">
    <property type="entry name" value="Acetyltransf_1"/>
    <property type="match status" value="1"/>
</dbReference>
<name>A0ABR7U100_9BRAD</name>
<gene>
    <name evidence="2" type="ORF">HA482_05570</name>
</gene>
<proteinExistence type="predicted"/>
<dbReference type="InterPro" id="IPR016181">
    <property type="entry name" value="Acyl_CoA_acyltransferase"/>
</dbReference>
<comment type="caution">
    <text evidence="2">The sequence shown here is derived from an EMBL/GenBank/DDBJ whole genome shotgun (WGS) entry which is preliminary data.</text>
</comment>
<dbReference type="RefSeq" id="WP_188098827.1">
    <property type="nucleotide sequence ID" value="NZ_JAANIH010000011.1"/>
</dbReference>
<dbReference type="Proteomes" id="UP000639516">
    <property type="component" value="Unassembled WGS sequence"/>
</dbReference>
<dbReference type="PANTHER" id="PTHR13170:SF16">
    <property type="entry name" value="PROTEIN O-GLCNACASE"/>
    <property type="match status" value="1"/>
</dbReference>
<protein>
    <submittedName>
        <fullName evidence="2">GNAT family N-acetyltransferase</fullName>
    </submittedName>
</protein>
<dbReference type="InterPro" id="IPR051822">
    <property type="entry name" value="Glycosyl_Hydrolase_84"/>
</dbReference>
<accession>A0ABR7U100</accession>
<dbReference type="Gene3D" id="3.40.630.30">
    <property type="match status" value="1"/>
</dbReference>
<dbReference type="EMBL" id="JAATTO010000006">
    <property type="protein sequence ID" value="MBC9977689.1"/>
    <property type="molecule type" value="Genomic_DNA"/>
</dbReference>
<dbReference type="PROSITE" id="PS51186">
    <property type="entry name" value="GNAT"/>
    <property type="match status" value="1"/>
</dbReference>
<reference evidence="2 3" key="1">
    <citation type="journal article" date="2020" name="Arch. Microbiol.">
        <title>Bradyrhizobium campsiandrae sp. nov., a nitrogen-fixing bacterial strain isolated from a native leguminous tree from the Amazon adapted to flooded conditions.</title>
        <authorList>
            <person name="Cabral Michel D."/>
            <person name="Martins da Costa E."/>
            <person name="Azarias Guimaraes A."/>
            <person name="Soares de Carvalho T."/>
            <person name="Santos de Castro Caputo P."/>
            <person name="Willems A."/>
            <person name="de Souza Moreira F.M."/>
        </authorList>
    </citation>
    <scope>NUCLEOTIDE SEQUENCE [LARGE SCALE GENOMIC DNA]</scope>
    <source>
        <strain evidence="3">INPA 384B</strain>
    </source>
</reference>
<feature type="domain" description="N-acetyltransferase" evidence="1">
    <location>
        <begin position="4"/>
        <end position="206"/>
    </location>
</feature>
<evidence type="ECO:0000259" key="1">
    <source>
        <dbReference type="PROSITE" id="PS51186"/>
    </source>
</evidence>
<organism evidence="2 3">
    <name type="scientific">Bradyrhizobium campsiandrae</name>
    <dbReference type="NCBI Taxonomy" id="1729892"/>
    <lineage>
        <taxon>Bacteria</taxon>
        <taxon>Pseudomonadati</taxon>
        <taxon>Pseudomonadota</taxon>
        <taxon>Alphaproteobacteria</taxon>
        <taxon>Hyphomicrobiales</taxon>
        <taxon>Nitrobacteraceae</taxon>
        <taxon>Bradyrhizobium</taxon>
    </lineage>
</organism>
<dbReference type="InterPro" id="IPR000182">
    <property type="entry name" value="GNAT_dom"/>
</dbReference>
<sequence>MRALEIRQVGPADLDAVYAISLATGHNGGDASHLYQDGKLLGHIYSAPYAALEARLALVIEDDEGVAGFAVGTPDTQRWHDRLEAEWWPQLRREYDDPSTIPSAQWSADQRRAFAIHHPEQPPKQVVEAYPAHVHLNLSPRLQGRGAGALLFSEWVARASRLGIKAMHVGVNRANGRAVRFWSKLGFEQLQLADDCPSRTIWMGRS</sequence>
<keyword evidence="3" id="KW-1185">Reference proteome</keyword>
<evidence type="ECO:0000313" key="3">
    <source>
        <dbReference type="Proteomes" id="UP000639516"/>
    </source>
</evidence>
<dbReference type="PANTHER" id="PTHR13170">
    <property type="entry name" value="O-GLCNACASE"/>
    <property type="match status" value="1"/>
</dbReference>
<dbReference type="SUPFAM" id="SSF55729">
    <property type="entry name" value="Acyl-CoA N-acyltransferases (Nat)"/>
    <property type="match status" value="1"/>
</dbReference>